<dbReference type="InterPro" id="IPR007741">
    <property type="entry name" value="Ribosomal_mL43/mS25/NADH_DH"/>
</dbReference>
<sequence>MPSLPRVDRLKTIYSAPKALNYGWRFTDHVKQPSFNGVTRYIPQVHRITFRFCKQSEGSVGVRNFVEERLISMAERHPSCVLYTQPIRNSNPTIRAEYANGRIVQMEATGLSMEEIEKDVRLILSRSGLPIVKLEGRQSSTAPSIQGQWTPFTWQPARMANAQLLDPEFAAHKTVKQSASDFILEHHQHINK</sequence>
<protein>
    <recommendedName>
        <fullName evidence="6">Large ribosomal subunit protein mL43</fullName>
    </recommendedName>
</protein>
<dbReference type="PANTHER" id="PTHR21396:SF2">
    <property type="entry name" value="LARGE RIBOSOMAL SUBUNIT PROTEIN ML43"/>
    <property type="match status" value="1"/>
</dbReference>
<evidence type="ECO:0000259" key="7">
    <source>
        <dbReference type="SMART" id="SM00916"/>
    </source>
</evidence>
<dbReference type="PANTHER" id="PTHR21396">
    <property type="entry name" value="39S RIBOSOMAL PROTEIN L43"/>
    <property type="match status" value="1"/>
</dbReference>
<evidence type="ECO:0000313" key="8">
    <source>
        <dbReference type="EMBL" id="CAJ0576438.1"/>
    </source>
</evidence>
<evidence type="ECO:0000256" key="5">
    <source>
        <dbReference type="ARBA" id="ARBA00023274"/>
    </source>
</evidence>
<evidence type="ECO:0000256" key="4">
    <source>
        <dbReference type="ARBA" id="ARBA00023128"/>
    </source>
</evidence>
<dbReference type="InterPro" id="IPR039927">
    <property type="entry name" value="Ribosomal_mL43"/>
</dbReference>
<keyword evidence="5" id="KW-0687">Ribonucleoprotein</keyword>
<keyword evidence="3" id="KW-0689">Ribosomal protein</keyword>
<feature type="domain" description="Ribosomal protein/NADH dehydrogenase" evidence="7">
    <location>
        <begin position="54"/>
        <end position="127"/>
    </location>
</feature>
<evidence type="ECO:0000256" key="6">
    <source>
        <dbReference type="ARBA" id="ARBA00035188"/>
    </source>
</evidence>
<comment type="similarity">
    <text evidence="2">Belongs to the mitochondrion-specific ribosomal protein mL43 family.</text>
</comment>
<dbReference type="SMART" id="SM00916">
    <property type="entry name" value="L51_S25_CI-B8"/>
    <property type="match status" value="1"/>
</dbReference>
<keyword evidence="4" id="KW-0496">Mitochondrion</keyword>
<evidence type="ECO:0000256" key="2">
    <source>
        <dbReference type="ARBA" id="ARBA00006073"/>
    </source>
</evidence>
<dbReference type="InterPro" id="IPR036249">
    <property type="entry name" value="Thioredoxin-like_sf"/>
</dbReference>
<dbReference type="Gene3D" id="3.40.30.10">
    <property type="entry name" value="Glutaredoxin"/>
    <property type="match status" value="1"/>
</dbReference>
<dbReference type="Pfam" id="PF05047">
    <property type="entry name" value="L51_S25_CI-B8"/>
    <property type="match status" value="1"/>
</dbReference>
<dbReference type="GO" id="GO:0005762">
    <property type="term" value="C:mitochondrial large ribosomal subunit"/>
    <property type="evidence" value="ECO:0007669"/>
    <property type="project" value="TreeGrafter"/>
</dbReference>
<name>A0AA36G8G2_9BILA</name>
<comment type="caution">
    <text evidence="8">The sequence shown here is derived from an EMBL/GenBank/DDBJ whole genome shotgun (WGS) entry which is preliminary data.</text>
</comment>
<dbReference type="Proteomes" id="UP001177023">
    <property type="component" value="Unassembled WGS sequence"/>
</dbReference>
<reference evidence="8" key="1">
    <citation type="submission" date="2023-06" db="EMBL/GenBank/DDBJ databases">
        <authorList>
            <person name="Delattre M."/>
        </authorList>
    </citation>
    <scope>NUCLEOTIDE SEQUENCE</scope>
    <source>
        <strain evidence="8">AF72</strain>
    </source>
</reference>
<dbReference type="EMBL" id="CATQJA010002644">
    <property type="protein sequence ID" value="CAJ0576438.1"/>
    <property type="molecule type" value="Genomic_DNA"/>
</dbReference>
<keyword evidence="9" id="KW-1185">Reference proteome</keyword>
<gene>
    <name evidence="8" type="ORF">MSPICULIGERA_LOCUS14731</name>
</gene>
<dbReference type="GO" id="GO:0003735">
    <property type="term" value="F:structural constituent of ribosome"/>
    <property type="evidence" value="ECO:0007669"/>
    <property type="project" value="InterPro"/>
</dbReference>
<dbReference type="SUPFAM" id="SSF52833">
    <property type="entry name" value="Thioredoxin-like"/>
    <property type="match status" value="1"/>
</dbReference>
<organism evidence="8 9">
    <name type="scientific">Mesorhabditis spiculigera</name>
    <dbReference type="NCBI Taxonomy" id="96644"/>
    <lineage>
        <taxon>Eukaryota</taxon>
        <taxon>Metazoa</taxon>
        <taxon>Ecdysozoa</taxon>
        <taxon>Nematoda</taxon>
        <taxon>Chromadorea</taxon>
        <taxon>Rhabditida</taxon>
        <taxon>Rhabditina</taxon>
        <taxon>Rhabditomorpha</taxon>
        <taxon>Rhabditoidea</taxon>
        <taxon>Rhabditidae</taxon>
        <taxon>Mesorhabditinae</taxon>
        <taxon>Mesorhabditis</taxon>
    </lineage>
</organism>
<dbReference type="AlphaFoldDB" id="A0AA36G8G2"/>
<dbReference type="GO" id="GO:0032543">
    <property type="term" value="P:mitochondrial translation"/>
    <property type="evidence" value="ECO:0007669"/>
    <property type="project" value="InterPro"/>
</dbReference>
<evidence type="ECO:0000256" key="3">
    <source>
        <dbReference type="ARBA" id="ARBA00022980"/>
    </source>
</evidence>
<accession>A0AA36G8G2</accession>
<comment type="subcellular location">
    <subcellularLocation>
        <location evidence="1">Mitochondrion</location>
    </subcellularLocation>
</comment>
<evidence type="ECO:0000313" key="9">
    <source>
        <dbReference type="Proteomes" id="UP001177023"/>
    </source>
</evidence>
<proteinExistence type="inferred from homology"/>
<feature type="non-terminal residue" evidence="8">
    <location>
        <position position="1"/>
    </location>
</feature>
<evidence type="ECO:0000256" key="1">
    <source>
        <dbReference type="ARBA" id="ARBA00004173"/>
    </source>
</evidence>